<feature type="transmembrane region" description="Helical" evidence="9">
    <location>
        <begin position="6"/>
        <end position="28"/>
    </location>
</feature>
<dbReference type="Pfam" id="PF02653">
    <property type="entry name" value="BPD_transp_2"/>
    <property type="match status" value="1"/>
</dbReference>
<keyword evidence="7 9" id="KW-0472">Membrane</keyword>
<keyword evidence="6 9" id="KW-1133">Transmembrane helix</keyword>
<dbReference type="Proteomes" id="UP001604002">
    <property type="component" value="Unassembled WGS sequence"/>
</dbReference>
<keyword evidence="2" id="KW-0813">Transport</keyword>
<evidence type="ECO:0000256" key="9">
    <source>
        <dbReference type="SAM" id="Phobius"/>
    </source>
</evidence>
<gene>
    <name evidence="10" type="ORF">V5F32_08845</name>
</gene>
<evidence type="ECO:0000256" key="3">
    <source>
        <dbReference type="ARBA" id="ARBA00022475"/>
    </source>
</evidence>
<evidence type="ECO:0000256" key="1">
    <source>
        <dbReference type="ARBA" id="ARBA00004651"/>
    </source>
</evidence>
<comment type="subcellular location">
    <subcellularLocation>
        <location evidence="1">Cell membrane</location>
        <topology evidence="1">Multi-pass membrane protein</topology>
    </subcellularLocation>
</comment>
<feature type="transmembrane region" description="Helical" evidence="9">
    <location>
        <begin position="63"/>
        <end position="82"/>
    </location>
</feature>
<feature type="transmembrane region" description="Helical" evidence="9">
    <location>
        <begin position="94"/>
        <end position="113"/>
    </location>
</feature>
<keyword evidence="5" id="KW-0029">Amino-acid transport</keyword>
<name>A0ABW6ZU58_9HYPH</name>
<keyword evidence="4 9" id="KW-0812">Transmembrane</keyword>
<feature type="transmembrane region" description="Helical" evidence="9">
    <location>
        <begin position="184"/>
        <end position="209"/>
    </location>
</feature>
<accession>A0ABW6ZU58</accession>
<dbReference type="InterPro" id="IPR001851">
    <property type="entry name" value="ABC_transp_permease"/>
</dbReference>
<dbReference type="EMBL" id="JBAFVH010000004">
    <property type="protein sequence ID" value="MFG1372269.1"/>
    <property type="molecule type" value="Genomic_DNA"/>
</dbReference>
<comment type="similarity">
    <text evidence="8">Belongs to the binding-protein-dependent transport system permease family. LivHM subfamily.</text>
</comment>
<evidence type="ECO:0000256" key="2">
    <source>
        <dbReference type="ARBA" id="ARBA00022448"/>
    </source>
</evidence>
<evidence type="ECO:0000256" key="7">
    <source>
        <dbReference type="ARBA" id="ARBA00023136"/>
    </source>
</evidence>
<comment type="caution">
    <text evidence="10">The sequence shown here is derived from an EMBL/GenBank/DDBJ whole genome shotgun (WGS) entry which is preliminary data.</text>
</comment>
<reference evidence="10 11" key="1">
    <citation type="submission" date="2024-02" db="EMBL/GenBank/DDBJ databases">
        <title>Expansion and revision of Xanthobacter and proposal of Roseixanthobacter gen. nov.</title>
        <authorList>
            <person name="Soltysiak M.P.M."/>
            <person name="Jalihal A."/>
            <person name="Ory A."/>
            <person name="Chrisophersen C."/>
            <person name="Lee A.D."/>
            <person name="Boulton J."/>
            <person name="Springer M."/>
        </authorList>
    </citation>
    <scope>NUCLEOTIDE SEQUENCE [LARGE SCALE GENOMIC DNA]</scope>
    <source>
        <strain evidence="10 11">23A</strain>
    </source>
</reference>
<feature type="transmembrane region" description="Helical" evidence="9">
    <location>
        <begin position="138"/>
        <end position="155"/>
    </location>
</feature>
<proteinExistence type="inferred from homology"/>
<dbReference type="InterPro" id="IPR052157">
    <property type="entry name" value="BCAA_transport_permease"/>
</dbReference>
<dbReference type="RefSeq" id="WP_393992173.1">
    <property type="nucleotide sequence ID" value="NZ_JBAFVH010000004.1"/>
</dbReference>
<feature type="transmembrane region" description="Helical" evidence="9">
    <location>
        <begin position="221"/>
        <end position="245"/>
    </location>
</feature>
<evidence type="ECO:0000256" key="5">
    <source>
        <dbReference type="ARBA" id="ARBA00022970"/>
    </source>
</evidence>
<evidence type="ECO:0000256" key="8">
    <source>
        <dbReference type="ARBA" id="ARBA00037998"/>
    </source>
</evidence>
<organism evidence="10 11">
    <name type="scientific">Xanthobacter oligotrophicus</name>
    <dbReference type="NCBI Taxonomy" id="2607286"/>
    <lineage>
        <taxon>Bacteria</taxon>
        <taxon>Pseudomonadati</taxon>
        <taxon>Pseudomonadota</taxon>
        <taxon>Alphaproteobacteria</taxon>
        <taxon>Hyphomicrobiales</taxon>
        <taxon>Xanthobacteraceae</taxon>
        <taxon>Xanthobacter</taxon>
    </lineage>
</organism>
<evidence type="ECO:0000313" key="11">
    <source>
        <dbReference type="Proteomes" id="UP001604002"/>
    </source>
</evidence>
<evidence type="ECO:0000313" key="10">
    <source>
        <dbReference type="EMBL" id="MFG1372269.1"/>
    </source>
</evidence>
<feature type="transmembrane region" description="Helical" evidence="9">
    <location>
        <begin position="252"/>
        <end position="273"/>
    </location>
</feature>
<dbReference type="CDD" id="cd06582">
    <property type="entry name" value="TM_PBP1_LivH_like"/>
    <property type="match status" value="1"/>
</dbReference>
<dbReference type="PANTHER" id="PTHR11795:SF447">
    <property type="entry name" value="ABC TRANSPORTER PERMEASE PROTEIN"/>
    <property type="match status" value="1"/>
</dbReference>
<protein>
    <submittedName>
        <fullName evidence="10">Branched-chain amino acid ABC transporter permease</fullName>
    </submittedName>
</protein>
<dbReference type="PANTHER" id="PTHR11795">
    <property type="entry name" value="BRANCHED-CHAIN AMINO ACID TRANSPORT SYSTEM PERMEASE PROTEIN LIVH"/>
    <property type="match status" value="1"/>
</dbReference>
<evidence type="ECO:0000256" key="6">
    <source>
        <dbReference type="ARBA" id="ARBA00022989"/>
    </source>
</evidence>
<evidence type="ECO:0000256" key="4">
    <source>
        <dbReference type="ARBA" id="ARBA00022692"/>
    </source>
</evidence>
<keyword evidence="11" id="KW-1185">Reference proteome</keyword>
<keyword evidence="3" id="KW-1003">Cell membrane</keyword>
<sequence>MFQQFLVMSMLSAAILMLVALGFTLIFGIMRVVNFAHGEFVMIGAYGIYVGQALLGLNYFAVLPLAALGAGLLGVASERAIFRRFGGDELGGMIVALALAVIIKGAVTVIFGVEGPPIDRPISGAIRLGSAVLPKDQLFAAGAAFLLVLATYLLLHHSRLGLAMRAVAQEPESARLQGIAPWRIYPAAFGIGCLLAGFAGALIAPLYSVEPYMGDSALMKAFVVVVLGGLGSIPGAIVAALLLGAIDAGISLLYDATAAALASFVAVILLLLVRPAGLMGRA</sequence>